<feature type="region of interest" description="Disordered" evidence="1">
    <location>
        <begin position="18"/>
        <end position="38"/>
    </location>
</feature>
<protein>
    <submittedName>
        <fullName evidence="2">Uncharacterized protein</fullName>
    </submittedName>
</protein>
<evidence type="ECO:0000313" key="2">
    <source>
        <dbReference type="EMBL" id="KGO74012.1"/>
    </source>
</evidence>
<evidence type="ECO:0000313" key="3">
    <source>
        <dbReference type="Proteomes" id="UP000030104"/>
    </source>
</evidence>
<accession>A0A0A2L1R4</accession>
<dbReference type="AlphaFoldDB" id="A0A0A2L1R4"/>
<evidence type="ECO:0000256" key="1">
    <source>
        <dbReference type="SAM" id="MobiDB-lite"/>
    </source>
</evidence>
<organism evidence="2 3">
    <name type="scientific">Penicillium italicum</name>
    <name type="common">Blue mold</name>
    <dbReference type="NCBI Taxonomy" id="40296"/>
    <lineage>
        <taxon>Eukaryota</taxon>
        <taxon>Fungi</taxon>
        <taxon>Dikarya</taxon>
        <taxon>Ascomycota</taxon>
        <taxon>Pezizomycotina</taxon>
        <taxon>Eurotiomycetes</taxon>
        <taxon>Eurotiomycetidae</taxon>
        <taxon>Eurotiales</taxon>
        <taxon>Aspergillaceae</taxon>
        <taxon>Penicillium</taxon>
    </lineage>
</organism>
<comment type="caution">
    <text evidence="2">The sequence shown here is derived from an EMBL/GenBank/DDBJ whole genome shotgun (WGS) entry which is preliminary data.</text>
</comment>
<dbReference type="Proteomes" id="UP000030104">
    <property type="component" value="Unassembled WGS sequence"/>
</dbReference>
<reference evidence="2 3" key="1">
    <citation type="journal article" date="2015" name="Mol. Plant Microbe Interact.">
        <title>Genome, transcriptome, and functional analyses of Penicillium expansum provide new insights into secondary metabolism and pathogenicity.</title>
        <authorList>
            <person name="Ballester A.R."/>
            <person name="Marcet-Houben M."/>
            <person name="Levin E."/>
            <person name="Sela N."/>
            <person name="Selma-Lazaro C."/>
            <person name="Carmona L."/>
            <person name="Wisniewski M."/>
            <person name="Droby S."/>
            <person name="Gonzalez-Candelas L."/>
            <person name="Gabaldon T."/>
        </authorList>
    </citation>
    <scope>NUCLEOTIDE SEQUENCE [LARGE SCALE GENOMIC DNA]</scope>
    <source>
        <strain evidence="2 3">PHI-1</strain>
    </source>
</reference>
<dbReference type="EMBL" id="JQGA01000721">
    <property type="protein sequence ID" value="KGO74012.1"/>
    <property type="molecule type" value="Genomic_DNA"/>
</dbReference>
<name>A0A0A2L1R4_PENIT</name>
<sequence>MGWVLGPRLGPTDGLWARGKSPLGFNGGPMGPKQCKYTKSSEVEPPFRGFKITIRFTPVSVTTSY</sequence>
<dbReference type="HOGENOM" id="CLU_2850412_0_0_1"/>
<gene>
    <name evidence="2" type="ORF">PITC_021740</name>
</gene>
<proteinExistence type="predicted"/>
<keyword evidence="3" id="KW-1185">Reference proteome</keyword>